<keyword evidence="2" id="KW-1185">Reference proteome</keyword>
<sequence>MGKLFSGLRKETFTLVTTIILFTRNIPNNVDDMKPPPRIMLWQKRSMIDSNQSLKLSLLKFSTMAQEGESYHKIWSPREREREERRRETLNVTSDGHAVPPHVRSVLWRPPVAKHRVAWTAIDGPFRATSYGLRAGMAVSVLPPGKVAPGSTVGARLEYPIQGVVFMFCVSVREYVAANAVRHPINVASGGWFDGEHGFAGMKGADPLISPHTDASLPRPTRLGYYFFINHKLDDHHHYHVHQSHLDAPFLVTNCMIASCFLVLCGKIKTRRSERWIDVQ</sequence>
<accession>A0A9E7FJ35</accession>
<gene>
    <name evidence="1" type="ORF">MUK42_36265</name>
</gene>
<protein>
    <submittedName>
        <fullName evidence="1">Uncharacterized protein</fullName>
    </submittedName>
</protein>
<proteinExistence type="predicted"/>
<name>A0A9E7FJ35_9LILI</name>
<dbReference type="EMBL" id="CP097506">
    <property type="protein sequence ID" value="URD96608.1"/>
    <property type="molecule type" value="Genomic_DNA"/>
</dbReference>
<reference evidence="1" key="1">
    <citation type="submission" date="2022-05" db="EMBL/GenBank/DDBJ databases">
        <title>The Musa troglodytarum L. genome provides insights into the mechanism of non-climacteric behaviour and enrichment of carotenoids.</title>
        <authorList>
            <person name="Wang J."/>
        </authorList>
    </citation>
    <scope>NUCLEOTIDE SEQUENCE</scope>
    <source>
        <tissue evidence="1">Leaf</tissue>
    </source>
</reference>
<organism evidence="1 2">
    <name type="scientific">Musa troglodytarum</name>
    <name type="common">fe'i banana</name>
    <dbReference type="NCBI Taxonomy" id="320322"/>
    <lineage>
        <taxon>Eukaryota</taxon>
        <taxon>Viridiplantae</taxon>
        <taxon>Streptophyta</taxon>
        <taxon>Embryophyta</taxon>
        <taxon>Tracheophyta</taxon>
        <taxon>Spermatophyta</taxon>
        <taxon>Magnoliopsida</taxon>
        <taxon>Liliopsida</taxon>
        <taxon>Zingiberales</taxon>
        <taxon>Musaceae</taxon>
        <taxon>Musa</taxon>
    </lineage>
</organism>
<dbReference type="AlphaFoldDB" id="A0A9E7FJ35"/>
<evidence type="ECO:0000313" key="1">
    <source>
        <dbReference type="EMBL" id="URD96608.1"/>
    </source>
</evidence>
<dbReference type="Proteomes" id="UP001055439">
    <property type="component" value="Chromosome 4"/>
</dbReference>
<evidence type="ECO:0000313" key="2">
    <source>
        <dbReference type="Proteomes" id="UP001055439"/>
    </source>
</evidence>